<feature type="domain" description="Glucosyltransferase 3-like N-terminal" evidence="2">
    <location>
        <begin position="3"/>
        <end position="154"/>
    </location>
</feature>
<keyword evidence="1" id="KW-0808">Transferase</keyword>
<dbReference type="Pfam" id="PF26334">
    <property type="entry name" value="Gtf3_N"/>
    <property type="match status" value="1"/>
</dbReference>
<comment type="caution">
    <text evidence="4">The sequence shown here is derived from an EMBL/GenBank/DDBJ whole genome shotgun (WGS) entry which is preliminary data.</text>
</comment>
<dbReference type="EMBL" id="JBHSSL010000035">
    <property type="protein sequence ID" value="MFC6170168.1"/>
    <property type="molecule type" value="Genomic_DNA"/>
</dbReference>
<evidence type="ECO:0000259" key="2">
    <source>
        <dbReference type="Pfam" id="PF26334"/>
    </source>
</evidence>
<evidence type="ECO:0000313" key="4">
    <source>
        <dbReference type="EMBL" id="MFC6170168.1"/>
    </source>
</evidence>
<evidence type="ECO:0008006" key="6">
    <source>
        <dbReference type="Google" id="ProtNLM"/>
    </source>
</evidence>
<evidence type="ECO:0000256" key="1">
    <source>
        <dbReference type="ARBA" id="ARBA00022679"/>
    </source>
</evidence>
<dbReference type="InterPro" id="IPR058591">
    <property type="entry name" value="Gtf3_N"/>
</dbReference>
<dbReference type="Proteomes" id="UP001596289">
    <property type="component" value="Unassembled WGS sequence"/>
</dbReference>
<protein>
    <recommendedName>
        <fullName evidence="6">Beta-1,6-galactofuranosyltransferase</fullName>
    </recommendedName>
</protein>
<feature type="domain" description="Glucosyltransferase 3-like C-terminal" evidence="3">
    <location>
        <begin position="176"/>
        <end position="337"/>
    </location>
</feature>
<organism evidence="4 5">
    <name type="scientific">Loigolactobacillus jiayinensis</name>
    <dbReference type="NCBI Taxonomy" id="2486016"/>
    <lineage>
        <taxon>Bacteria</taxon>
        <taxon>Bacillati</taxon>
        <taxon>Bacillota</taxon>
        <taxon>Bacilli</taxon>
        <taxon>Lactobacillales</taxon>
        <taxon>Lactobacillaceae</taxon>
        <taxon>Loigolactobacillus</taxon>
    </lineage>
</organism>
<dbReference type="RefSeq" id="WP_125551550.1">
    <property type="nucleotide sequence ID" value="NZ_JBHSSL010000035.1"/>
</dbReference>
<dbReference type="Pfam" id="PF26337">
    <property type="entry name" value="Gtf3_C"/>
    <property type="match status" value="1"/>
</dbReference>
<gene>
    <name evidence="4" type="ORF">ACFQGP_06185</name>
</gene>
<name>A0ABW1RBP7_9LACO</name>
<dbReference type="InterPro" id="IPR058592">
    <property type="entry name" value="Gtf3_C"/>
</dbReference>
<dbReference type="Gene3D" id="3.40.50.2000">
    <property type="entry name" value="Glycogen Phosphorylase B"/>
    <property type="match status" value="2"/>
</dbReference>
<proteinExistence type="predicted"/>
<reference evidence="5" key="1">
    <citation type="journal article" date="2019" name="Int. J. Syst. Evol. Microbiol.">
        <title>The Global Catalogue of Microorganisms (GCM) 10K type strain sequencing project: providing services to taxonomists for standard genome sequencing and annotation.</title>
        <authorList>
            <consortium name="The Broad Institute Genomics Platform"/>
            <consortium name="The Broad Institute Genome Sequencing Center for Infectious Disease"/>
            <person name="Wu L."/>
            <person name="Ma J."/>
        </authorList>
    </citation>
    <scope>NUCLEOTIDE SEQUENCE [LARGE SCALE GENOMIC DNA]</scope>
    <source>
        <strain evidence="5">CCM 8904</strain>
    </source>
</reference>
<evidence type="ECO:0000313" key="5">
    <source>
        <dbReference type="Proteomes" id="UP001596289"/>
    </source>
</evidence>
<evidence type="ECO:0000259" key="3">
    <source>
        <dbReference type="Pfam" id="PF26337"/>
    </source>
</evidence>
<dbReference type="PIRSF" id="PIRSF007023">
    <property type="entry name" value="UDP-Galf_transf"/>
    <property type="match status" value="1"/>
</dbReference>
<sequence length="342" mass="38182">MKYVVSHALPDKQDASVKAHTDIDRFLSAEGFKTLTFATRSGNNKLSRQFNRLRSISNLAKIVQPADTLVVQYPIYSSDLDTDRFYQRVIVQAAHKIAIVHDLPFLRDSFPPVESDLKKEVARLNLFDVVIVHNEAMKQKLSEVGLKARIVILGLFDYYSPTINEQPHTKAISGKILFAGNLTKSKFVTSLKSDKLVQYHLWGGIADESALDASVDYHGIVPSDELPQYLTNGWGLVWDGEATDSVTGLGGEYLRYIDPHKTSLYISAGVPVIVWKKAGVAKFIEDNNLGMAIDSIDEIPERIQNLSQQQYAAIMDSVQNMQQRLIDGSMIKTAVRAAEKNQ</sequence>
<accession>A0ABW1RBP7</accession>
<keyword evidence="5" id="KW-1185">Reference proteome</keyword>